<organism evidence="1 2">
    <name type="scientific">Sulfuriroseicoccus oceanibius</name>
    <dbReference type="NCBI Taxonomy" id="2707525"/>
    <lineage>
        <taxon>Bacteria</taxon>
        <taxon>Pseudomonadati</taxon>
        <taxon>Verrucomicrobiota</taxon>
        <taxon>Verrucomicrobiia</taxon>
        <taxon>Verrucomicrobiales</taxon>
        <taxon>Verrucomicrobiaceae</taxon>
        <taxon>Sulfuriroseicoccus</taxon>
    </lineage>
</organism>
<protein>
    <submittedName>
        <fullName evidence="1">Uncharacterized protein</fullName>
    </submittedName>
</protein>
<dbReference type="Proteomes" id="UP000475117">
    <property type="component" value="Chromosome"/>
</dbReference>
<reference evidence="1 2" key="1">
    <citation type="submission" date="2020-12" db="EMBL/GenBank/DDBJ databases">
        <title>Sulforoseuscoccus oceanibium gen. nov., sp. nov., a representative of the phylum Verrucomicrobia with special cytoplasmic membrane, and proposal of Sulforoseuscoccusaceae fam. nov.</title>
        <authorList>
            <person name="Xi F."/>
        </authorList>
    </citation>
    <scope>NUCLEOTIDE SEQUENCE [LARGE SCALE GENOMIC DNA]</scope>
    <source>
        <strain evidence="1 2">T37</strain>
    </source>
</reference>
<dbReference type="EMBL" id="CP066776">
    <property type="protein sequence ID" value="QQL44845.1"/>
    <property type="molecule type" value="Genomic_DNA"/>
</dbReference>
<name>A0A6B3LDJ1_9BACT</name>
<dbReference type="KEGG" id="soa:G3M56_013350"/>
<evidence type="ECO:0000313" key="1">
    <source>
        <dbReference type="EMBL" id="QQL44845.1"/>
    </source>
</evidence>
<evidence type="ECO:0000313" key="2">
    <source>
        <dbReference type="Proteomes" id="UP000475117"/>
    </source>
</evidence>
<gene>
    <name evidence="1" type="ORF">G3M56_013350</name>
</gene>
<dbReference type="RefSeq" id="WP_164364638.1">
    <property type="nucleotide sequence ID" value="NZ_CP066776.1"/>
</dbReference>
<accession>A0A6B3LDJ1</accession>
<proteinExistence type="predicted"/>
<dbReference type="AlphaFoldDB" id="A0A6B3LDJ1"/>
<dbReference type="Gene3D" id="2.40.360.20">
    <property type="match status" value="1"/>
</dbReference>
<sequence>MIRVLTLLALVSAPAFAETYCLKLRDLDFGEDQEKANDVLGDWDDWQSAVLRVPEEVEAYLGRGELSEVAAVRAQSAPVPPTGNVRRDRMRWSSIPFSDYDVAIRADDGESVSGVVDLVRASDASVVSCRFTFDPAQHDPVEEVRFAEVKRDSYWTVTQQTPVGRQWFLHLADKDRAPIRGSRFGQGDTIRFFTGVQAVSDNLALDRELLLGRRTWGGSANSRGSVDIPLSALEGVTVEAIDWSGMRGEGEVSVDPLAHYVPEDQHIVVFPSLDQLVTTMRVIEKEGAALVETASVRPHYRDLPGRYMAQMGVRFPGALAKMLPVESVAITGGDPYFPLGSDVAVLFESNDPGELFQLLKRTIAVQAKLAGADELEPLGQEGGDYAGYADPLRTFSSHLMRVGDLVVVANSRVQIERVLEVHRGNVPGLAGSDEYKVFRNRYPLAEMKTGYAFLSDACIRRWCGPRVRIGASRRIRAAVALKQLAAQQLTDGKLSDDYAPLLGEIAWNDGRVVSGNFGSLGFVRPISEMEMDTVTGVEADAYADWKSGYERGWRNVFDPIAVSFDLADDSRVVDLSVLPLIAQSKYDDFVEITRGARLSQRARSPHADAVMFASMAVNTEGGRFREFDQTLIDVLPSLKVNPLSWVGDSVTVFADKSPFWELVRAGYHPNGNGNGVDDLVQGLPLGVRIENKSSMKLAMVLTSLRAFVESSAPDAIQWETREAEDGRKYVVVSVDDGAQFEVFYAVTKSALLVSFNEELLQRAMVRETSVADNGSAVAAGDEVTDKAESIFLDGDLETILGLPTGRKTSLVDEGVRRRVSWSALPILNEWHQRFPEEDPVAVHARLFGEPLHCPGGKGFRWNAEEMTMESVAYGFPAKPRSEAVPVEVLERFDHISAGLSFDDGGLRAVAKLSVQPRPQVVGVIEPGGELLATAQDMLVTTVGARWEYQETAPFWGGTRNQTSVVQENVRSDAPGELLTRITREGEREGVSEVRWKLDGDARSLGWRNVDGSSGWNYSPNALMMPAELREGMRVIEKYRADGAEEDSLHYQEFEVLGLEHVEVPAGTYRYCLKVRASHWVGDEQAGSLYAKSVTTLWYFPGVGLVKTEGGAGSDYRWGRELTKFEPGEKE</sequence>
<keyword evidence="2" id="KW-1185">Reference proteome</keyword>